<keyword evidence="7 9" id="KW-0472">Membrane</keyword>
<dbReference type="OrthoDB" id="9811884at2"/>
<protein>
    <submittedName>
        <fullName evidence="11">Glycosyltransferase</fullName>
    </submittedName>
</protein>
<dbReference type="PANTHER" id="PTHR48090">
    <property type="entry name" value="UNDECAPRENYL-PHOSPHATE 4-DEOXY-4-FORMAMIDO-L-ARABINOSE TRANSFERASE-RELATED"/>
    <property type="match status" value="1"/>
</dbReference>
<evidence type="ECO:0000313" key="12">
    <source>
        <dbReference type="Proteomes" id="UP000274515"/>
    </source>
</evidence>
<accession>A0A3R8P2R3</accession>
<dbReference type="GO" id="GO:0005886">
    <property type="term" value="C:plasma membrane"/>
    <property type="evidence" value="ECO:0007669"/>
    <property type="project" value="TreeGrafter"/>
</dbReference>
<dbReference type="Proteomes" id="UP000274515">
    <property type="component" value="Unassembled WGS sequence"/>
</dbReference>
<keyword evidence="5 9" id="KW-0812">Transmembrane</keyword>
<dbReference type="InterPro" id="IPR001173">
    <property type="entry name" value="Glyco_trans_2-like"/>
</dbReference>
<evidence type="ECO:0000256" key="6">
    <source>
        <dbReference type="ARBA" id="ARBA00022989"/>
    </source>
</evidence>
<dbReference type="EMBL" id="RSAA01000016">
    <property type="protein sequence ID" value="RRO15154.1"/>
    <property type="molecule type" value="Genomic_DNA"/>
</dbReference>
<dbReference type="CDD" id="cd04187">
    <property type="entry name" value="DPM1_like_bac"/>
    <property type="match status" value="1"/>
</dbReference>
<keyword evidence="12" id="KW-1185">Reference proteome</keyword>
<evidence type="ECO:0000256" key="7">
    <source>
        <dbReference type="ARBA" id="ARBA00023136"/>
    </source>
</evidence>
<evidence type="ECO:0000259" key="10">
    <source>
        <dbReference type="Pfam" id="PF00535"/>
    </source>
</evidence>
<evidence type="ECO:0000256" key="8">
    <source>
        <dbReference type="SAM" id="MobiDB-lite"/>
    </source>
</evidence>
<keyword evidence="4 11" id="KW-0808">Transferase</keyword>
<dbReference type="AlphaFoldDB" id="A0A3R8P2R3"/>
<sequence length="337" mass="38190">MADAIRHEVGLPVPQQQPRSEDAEAKQLISYVLPVYNEAEGIKHFHSELTSTVAQRPEFSYEFLYVNDGSADGSLRILQDIAKNDSRVRVVDFARNFGHQIAITAGLDHATGDAVIVMDTDLQDPPKVSLQMIDAWLAGAEIVQARRRTRRDTPFKRFTAHAYYRLLRSCADVDIPVDTGDFRLLNRRAAEELRTFRERSRFIRGMVASMGFEQQELLFDRDERVAGETKYPMRKMLRLAADGVTGFSTAPLKLITRMGFVSLALAMVGIIYSITLRLFFPEITVSGWTMLMVVMLFLGGLQMLSLGVIGSYIGRIYHEVQQRPLYTVRDVIRHDEA</sequence>
<feature type="domain" description="Glycosyltransferase 2-like" evidence="10">
    <location>
        <begin position="30"/>
        <end position="193"/>
    </location>
</feature>
<comment type="caution">
    <text evidence="11">The sequence shown here is derived from an EMBL/GenBank/DDBJ whole genome shotgun (WGS) entry which is preliminary data.</text>
</comment>
<gene>
    <name evidence="11" type="ORF">EIL87_18000</name>
</gene>
<evidence type="ECO:0000256" key="3">
    <source>
        <dbReference type="ARBA" id="ARBA00022676"/>
    </source>
</evidence>
<comment type="similarity">
    <text evidence="2">Belongs to the glycosyltransferase 2 family.</text>
</comment>
<evidence type="ECO:0000256" key="4">
    <source>
        <dbReference type="ARBA" id="ARBA00022679"/>
    </source>
</evidence>
<dbReference type="InterPro" id="IPR050256">
    <property type="entry name" value="Glycosyltransferase_2"/>
</dbReference>
<name>A0A3R8P2R3_9PSEU</name>
<dbReference type="RefSeq" id="WP_125091714.1">
    <property type="nucleotide sequence ID" value="NZ_RSAA01000016.1"/>
</dbReference>
<dbReference type="GO" id="GO:0016757">
    <property type="term" value="F:glycosyltransferase activity"/>
    <property type="evidence" value="ECO:0007669"/>
    <property type="project" value="UniProtKB-KW"/>
</dbReference>
<evidence type="ECO:0000256" key="1">
    <source>
        <dbReference type="ARBA" id="ARBA00004141"/>
    </source>
</evidence>
<feature type="region of interest" description="Disordered" evidence="8">
    <location>
        <begin position="1"/>
        <end position="21"/>
    </location>
</feature>
<feature type="transmembrane region" description="Helical" evidence="9">
    <location>
        <begin position="260"/>
        <end position="280"/>
    </location>
</feature>
<dbReference type="Pfam" id="PF00535">
    <property type="entry name" value="Glycos_transf_2"/>
    <property type="match status" value="1"/>
</dbReference>
<comment type="subcellular location">
    <subcellularLocation>
        <location evidence="1">Membrane</location>
        <topology evidence="1">Multi-pass membrane protein</topology>
    </subcellularLocation>
</comment>
<dbReference type="Gene3D" id="3.90.550.10">
    <property type="entry name" value="Spore Coat Polysaccharide Biosynthesis Protein SpsA, Chain A"/>
    <property type="match status" value="1"/>
</dbReference>
<keyword evidence="3" id="KW-0328">Glycosyltransferase</keyword>
<evidence type="ECO:0000256" key="5">
    <source>
        <dbReference type="ARBA" id="ARBA00022692"/>
    </source>
</evidence>
<proteinExistence type="inferred from homology"/>
<evidence type="ECO:0000256" key="9">
    <source>
        <dbReference type="SAM" id="Phobius"/>
    </source>
</evidence>
<evidence type="ECO:0000313" key="11">
    <source>
        <dbReference type="EMBL" id="RRO15154.1"/>
    </source>
</evidence>
<dbReference type="SUPFAM" id="SSF53448">
    <property type="entry name" value="Nucleotide-diphospho-sugar transferases"/>
    <property type="match status" value="1"/>
</dbReference>
<dbReference type="PANTHER" id="PTHR48090:SF1">
    <property type="entry name" value="PROPHAGE BACTOPRENOL GLUCOSYL TRANSFERASE HOMOLOG"/>
    <property type="match status" value="1"/>
</dbReference>
<evidence type="ECO:0000256" key="2">
    <source>
        <dbReference type="ARBA" id="ARBA00006739"/>
    </source>
</evidence>
<dbReference type="InterPro" id="IPR029044">
    <property type="entry name" value="Nucleotide-diphossugar_trans"/>
</dbReference>
<organism evidence="11 12">
    <name type="scientific">Saccharopolyspora rhizosphaerae</name>
    <dbReference type="NCBI Taxonomy" id="2492662"/>
    <lineage>
        <taxon>Bacteria</taxon>
        <taxon>Bacillati</taxon>
        <taxon>Actinomycetota</taxon>
        <taxon>Actinomycetes</taxon>
        <taxon>Pseudonocardiales</taxon>
        <taxon>Pseudonocardiaceae</taxon>
        <taxon>Saccharopolyspora</taxon>
    </lineage>
</organism>
<feature type="transmembrane region" description="Helical" evidence="9">
    <location>
        <begin position="286"/>
        <end position="313"/>
    </location>
</feature>
<reference evidence="11 12" key="1">
    <citation type="submission" date="2018-11" db="EMBL/GenBank/DDBJ databases">
        <title>Saccharopolyspora rhizosphaerae sp. nov., an actinomycete isolated from rhizosphere soil in Thailand.</title>
        <authorList>
            <person name="Intra B."/>
            <person name="Euanorasetr J."/>
            <person name="Take A."/>
            <person name="Inahashi Y."/>
            <person name="Mori M."/>
            <person name="Panbangred W."/>
            <person name="Matsumoto A."/>
        </authorList>
    </citation>
    <scope>NUCLEOTIDE SEQUENCE [LARGE SCALE GENOMIC DNA]</scope>
    <source>
        <strain evidence="11 12">H219</strain>
    </source>
</reference>
<keyword evidence="6 9" id="KW-1133">Transmembrane helix</keyword>